<evidence type="ECO:0000313" key="2">
    <source>
        <dbReference type="EMBL" id="GGA52259.1"/>
    </source>
</evidence>
<keyword evidence="3" id="KW-1185">Reference proteome</keyword>
<feature type="compositionally biased region" description="Basic and acidic residues" evidence="1">
    <location>
        <begin position="45"/>
        <end position="57"/>
    </location>
</feature>
<comment type="caution">
    <text evidence="2">The sequence shown here is derived from an EMBL/GenBank/DDBJ whole genome shotgun (WGS) entry which is preliminary data.</text>
</comment>
<name>A0ABQ1GY69_9BACL</name>
<feature type="region of interest" description="Disordered" evidence="1">
    <location>
        <begin position="27"/>
        <end position="79"/>
    </location>
</feature>
<dbReference type="Proteomes" id="UP000609323">
    <property type="component" value="Unassembled WGS sequence"/>
</dbReference>
<dbReference type="EMBL" id="BMHF01000024">
    <property type="protein sequence ID" value="GGA52259.1"/>
    <property type="molecule type" value="Genomic_DNA"/>
</dbReference>
<feature type="compositionally biased region" description="Polar residues" evidence="1">
    <location>
        <begin position="27"/>
        <end position="41"/>
    </location>
</feature>
<evidence type="ECO:0000313" key="3">
    <source>
        <dbReference type="Proteomes" id="UP000609323"/>
    </source>
</evidence>
<protein>
    <submittedName>
        <fullName evidence="2">Uncharacterized protein</fullName>
    </submittedName>
</protein>
<reference evidence="3" key="1">
    <citation type="journal article" date="2019" name="Int. J. Syst. Evol. Microbiol.">
        <title>The Global Catalogue of Microorganisms (GCM) 10K type strain sequencing project: providing services to taxonomists for standard genome sequencing and annotation.</title>
        <authorList>
            <consortium name="The Broad Institute Genomics Platform"/>
            <consortium name="The Broad Institute Genome Sequencing Center for Infectious Disease"/>
            <person name="Wu L."/>
            <person name="Ma J."/>
        </authorList>
    </citation>
    <scope>NUCLEOTIDE SEQUENCE [LARGE SCALE GENOMIC DNA]</scope>
    <source>
        <strain evidence="3">CGMCC 1.15044</strain>
    </source>
</reference>
<gene>
    <name evidence="2" type="ORF">GCM10010917_41870</name>
</gene>
<organism evidence="2 3">
    <name type="scientific">Paenibacillus physcomitrellae</name>
    <dbReference type="NCBI Taxonomy" id="1619311"/>
    <lineage>
        <taxon>Bacteria</taxon>
        <taxon>Bacillati</taxon>
        <taxon>Bacillota</taxon>
        <taxon>Bacilli</taxon>
        <taxon>Bacillales</taxon>
        <taxon>Paenibacillaceae</taxon>
        <taxon>Paenibacillus</taxon>
    </lineage>
</organism>
<feature type="compositionally biased region" description="Low complexity" evidence="1">
    <location>
        <begin position="58"/>
        <end position="70"/>
    </location>
</feature>
<sequence>MPKSFPQESYFGSIGLLLDCICKGTIKQSSNNSDRNHNPNAERTGAAEEASKLKPDDSSSSPRGSEASPSYPRGLKAAS</sequence>
<proteinExistence type="predicted"/>
<evidence type="ECO:0000256" key="1">
    <source>
        <dbReference type="SAM" id="MobiDB-lite"/>
    </source>
</evidence>
<accession>A0ABQ1GY69</accession>